<gene>
    <name evidence="1" type="ORF">SAMN02746064_00919</name>
</gene>
<dbReference type="InterPro" id="IPR038287">
    <property type="entry name" value="Cse2_sf"/>
</dbReference>
<accession>A0A1M4V9V5</accession>
<dbReference type="OrthoDB" id="1753036at2"/>
<proteinExistence type="predicted"/>
<dbReference type="CDD" id="cd09731">
    <property type="entry name" value="Cse2_I-E"/>
    <property type="match status" value="1"/>
</dbReference>
<dbReference type="Pfam" id="PF09485">
    <property type="entry name" value="CRISPR_Cse2"/>
    <property type="match status" value="1"/>
</dbReference>
<dbReference type="Gene3D" id="1.10.520.40">
    <property type="entry name" value="CRISPR-associated protein Cse2"/>
    <property type="match status" value="1"/>
</dbReference>
<dbReference type="NCBIfam" id="TIGR02548">
    <property type="entry name" value="casB_cse2"/>
    <property type="match status" value="1"/>
</dbReference>
<evidence type="ECO:0000313" key="1">
    <source>
        <dbReference type="EMBL" id="SHE65781.1"/>
    </source>
</evidence>
<dbReference type="Proteomes" id="UP000184251">
    <property type="component" value="Unassembled WGS sequence"/>
</dbReference>
<dbReference type="InterPro" id="IPR013382">
    <property type="entry name" value="CRISPR-assoc_prot_Cse2"/>
</dbReference>
<sequence length="194" mass="22381">MYGEAKKASEFVRQKINYLKANNNDSLTKATLAKLRRGIGKIPGSQPELWDVTLNGLPVSLSSISEEPSIGEWSVHTALCLYALHQQGKDIKNQCMHKTDKTLGLAVKQLIDKDKNNEVSVMRRFHIVASSDTRERFIWQLRSLVQLMKNKDIPLDYARLARDIYLFQIPDFRDGVRLQWGQDLYRMQIEGEFK</sequence>
<dbReference type="AlphaFoldDB" id="A0A1M4V9V5"/>
<organism evidence="1 2">
    <name type="scientific">Alkalibacter saccharofermentans DSM 14828</name>
    <dbReference type="NCBI Taxonomy" id="1120975"/>
    <lineage>
        <taxon>Bacteria</taxon>
        <taxon>Bacillati</taxon>
        <taxon>Bacillota</taxon>
        <taxon>Clostridia</taxon>
        <taxon>Eubacteriales</taxon>
        <taxon>Eubacteriaceae</taxon>
        <taxon>Alkalibacter</taxon>
    </lineage>
</organism>
<dbReference type="EMBL" id="FQTU01000005">
    <property type="protein sequence ID" value="SHE65781.1"/>
    <property type="molecule type" value="Genomic_DNA"/>
</dbReference>
<reference evidence="1 2" key="1">
    <citation type="submission" date="2016-11" db="EMBL/GenBank/DDBJ databases">
        <authorList>
            <person name="Jaros S."/>
            <person name="Januszkiewicz K."/>
            <person name="Wedrychowicz H."/>
        </authorList>
    </citation>
    <scope>NUCLEOTIDE SEQUENCE [LARGE SCALE GENOMIC DNA]</scope>
    <source>
        <strain evidence="1 2">DSM 14828</strain>
    </source>
</reference>
<dbReference type="RefSeq" id="WP_073269914.1">
    <property type="nucleotide sequence ID" value="NZ_FQTU01000005.1"/>
</dbReference>
<keyword evidence="2" id="KW-1185">Reference proteome</keyword>
<protein>
    <submittedName>
        <fullName evidence="1">CRISPR system Cascade subunit CasB</fullName>
    </submittedName>
</protein>
<dbReference type="STRING" id="1120975.SAMN02746064_00919"/>
<evidence type="ECO:0000313" key="2">
    <source>
        <dbReference type="Proteomes" id="UP000184251"/>
    </source>
</evidence>
<name>A0A1M4V9V5_9FIRM</name>